<keyword evidence="1" id="KW-1133">Transmembrane helix</keyword>
<dbReference type="Proteomes" id="UP000183615">
    <property type="component" value="Unassembled WGS sequence"/>
</dbReference>
<evidence type="ECO:0000313" key="4">
    <source>
        <dbReference type="EMBL" id="OIR22897.1"/>
    </source>
</evidence>
<feature type="transmembrane region" description="Helical" evidence="1">
    <location>
        <begin position="60"/>
        <end position="78"/>
    </location>
</feature>
<dbReference type="Pfam" id="PF11433">
    <property type="entry name" value="DUF3198"/>
    <property type="match status" value="1"/>
</dbReference>
<comment type="caution">
    <text evidence="4">The sequence shown here is derived from an EMBL/GenBank/DDBJ whole genome shotgun (WGS) entry which is preliminary data.</text>
</comment>
<protein>
    <recommendedName>
        <fullName evidence="2">Uncharacterized membrane protein Ta0354 soluble domain-containing protein</fullName>
    </recommendedName>
</protein>
<keyword evidence="1" id="KW-0472">Membrane</keyword>
<name>A0A1J5TPP5_9ARCH</name>
<dbReference type="EMBL" id="MIYZ01000004">
    <property type="protein sequence ID" value="OIR22897.1"/>
    <property type="molecule type" value="Genomic_DNA"/>
</dbReference>
<accession>A0A1J5TPP5</accession>
<dbReference type="InterPro" id="IPR024504">
    <property type="entry name" value="Unchr_Ta0354_soluble_domain"/>
</dbReference>
<sequence length="132" mass="15687">MASEWRRELNGWLQEHMLATSAVISIISGFMFFIGMLGQWYSDSSIAPTAILDFLGDWDIWVLIVGLILFCFSLYYFWDTKSNMQKFEEMISTSSKKEFQKNWTELEQLARYQLPKEYRKRVAEAREKFGLR</sequence>
<feature type="domain" description="Uncharacterised membrane protein Ta0354 soluble" evidence="2">
    <location>
        <begin position="85"/>
        <end position="129"/>
    </location>
</feature>
<organism evidence="4 5">
    <name type="scientific">Marine Group III euryarchaeote CG-Epi2</name>
    <dbReference type="NCBI Taxonomy" id="1888996"/>
    <lineage>
        <taxon>Archaea</taxon>
        <taxon>Methanobacteriati</taxon>
        <taxon>Thermoplasmatota</taxon>
        <taxon>Thermoplasmata</taxon>
        <taxon>Candidatus Thermoprofundales</taxon>
    </lineage>
</organism>
<keyword evidence="1" id="KW-0812">Transmembrane</keyword>
<dbReference type="EMBL" id="MIYZ01000041">
    <property type="protein sequence ID" value="OIR21478.1"/>
    <property type="molecule type" value="Genomic_DNA"/>
</dbReference>
<proteinExistence type="predicted"/>
<dbReference type="Gene3D" id="1.20.58.290">
    <property type="entry name" value="Hypothetical membrane protein ta0354_69_121"/>
    <property type="match status" value="1"/>
</dbReference>
<gene>
    <name evidence="3" type="ORF">BET99_02430</name>
    <name evidence="4" type="ORF">BET99_03245</name>
</gene>
<dbReference type="InterPro" id="IPR036171">
    <property type="entry name" value="Ta0354_soluble_sf"/>
</dbReference>
<evidence type="ECO:0000313" key="5">
    <source>
        <dbReference type="Proteomes" id="UP000183615"/>
    </source>
</evidence>
<dbReference type="AlphaFoldDB" id="A0A1J5TPP5"/>
<evidence type="ECO:0000259" key="2">
    <source>
        <dbReference type="Pfam" id="PF11433"/>
    </source>
</evidence>
<dbReference type="SUPFAM" id="SSF116858">
    <property type="entry name" value="Hypothetical membrane protein Ta0354, soluble domain"/>
    <property type="match status" value="1"/>
</dbReference>
<feature type="transmembrane region" description="Helical" evidence="1">
    <location>
        <begin position="21"/>
        <end position="40"/>
    </location>
</feature>
<evidence type="ECO:0000256" key="1">
    <source>
        <dbReference type="SAM" id="Phobius"/>
    </source>
</evidence>
<reference evidence="4 5" key="1">
    <citation type="submission" date="2016-08" db="EMBL/GenBank/DDBJ databases">
        <title>New Insights into Marine Group III Euryarchaeota, from dark to light.</title>
        <authorList>
            <person name="Haro-Moreno J.M."/>
            <person name="Rodriguez-Valera F."/>
            <person name="Lopez-Garcia P."/>
            <person name="Moreira D."/>
            <person name="Martin-Cuadrado A.B."/>
        </authorList>
    </citation>
    <scope>NUCLEOTIDE SEQUENCE [LARGE SCALE GENOMIC DNA]</scope>
    <source>
        <strain evidence="4">CG-Epi2</strain>
    </source>
</reference>
<evidence type="ECO:0000313" key="3">
    <source>
        <dbReference type="EMBL" id="OIR21478.1"/>
    </source>
</evidence>